<protein>
    <submittedName>
        <fullName evidence="1">Uncharacterized protein</fullName>
    </submittedName>
</protein>
<proteinExistence type="predicted"/>
<accession>A0ABU5K7I6</accession>
<comment type="caution">
    <text evidence="1">The sequence shown here is derived from an EMBL/GenBank/DDBJ whole genome shotgun (WGS) entry which is preliminary data.</text>
</comment>
<gene>
    <name evidence="1" type="ORF">SFC79_02260</name>
</gene>
<dbReference type="EMBL" id="JAXQPW010000001">
    <property type="protein sequence ID" value="MDZ5660575.1"/>
    <property type="molecule type" value="Genomic_DNA"/>
</dbReference>
<reference evidence="1 2" key="1">
    <citation type="submission" date="2023-11" db="EMBL/GenBank/DDBJ databases">
        <title>Novel species in genus Nocardioides.</title>
        <authorList>
            <person name="Zhou H."/>
        </authorList>
    </citation>
    <scope>NUCLEOTIDE SEQUENCE [LARGE SCALE GENOMIC DNA]</scope>
    <source>
        <strain evidence="1 2">S-58</strain>
    </source>
</reference>
<name>A0ABU5K7I6_9ACTN</name>
<evidence type="ECO:0000313" key="2">
    <source>
        <dbReference type="Proteomes" id="UP001291999"/>
    </source>
</evidence>
<organism evidence="1 2">
    <name type="scientific">Nocardioides renjunii</name>
    <dbReference type="NCBI Taxonomy" id="3095075"/>
    <lineage>
        <taxon>Bacteria</taxon>
        <taxon>Bacillati</taxon>
        <taxon>Actinomycetota</taxon>
        <taxon>Actinomycetes</taxon>
        <taxon>Propionibacteriales</taxon>
        <taxon>Nocardioidaceae</taxon>
        <taxon>Nocardioides</taxon>
    </lineage>
</organism>
<keyword evidence="2" id="KW-1185">Reference proteome</keyword>
<dbReference type="RefSeq" id="WP_322423060.1">
    <property type="nucleotide sequence ID" value="NZ_JAXQPW010000001.1"/>
</dbReference>
<evidence type="ECO:0000313" key="1">
    <source>
        <dbReference type="EMBL" id="MDZ5660575.1"/>
    </source>
</evidence>
<dbReference type="Proteomes" id="UP001291999">
    <property type="component" value="Unassembled WGS sequence"/>
</dbReference>
<sequence>MQWDLLLERMNREGEAEEVTPGRIVVRPSSGRTDLTVILTPEQWEQVLDRHGIPQTGTFDFYDELLGSTCRDQRFLVFWEGELVASTREQLPSTTPPTTPLREIRRRLAEAKATGATFGWFAYRPDATEEELPG</sequence>